<dbReference type="Pfam" id="PF01391">
    <property type="entry name" value="Collagen"/>
    <property type="match status" value="1"/>
</dbReference>
<reference evidence="4" key="1">
    <citation type="journal article" date="2017" name="bioRxiv">
        <title>Comparative analysis of the genomes of Stylophora pistillata and Acropora digitifera provides evidence for extensive differences between species of corals.</title>
        <authorList>
            <person name="Voolstra C.R."/>
            <person name="Li Y."/>
            <person name="Liew Y.J."/>
            <person name="Baumgarten S."/>
            <person name="Zoccola D."/>
            <person name="Flot J.-F."/>
            <person name="Tambutte S."/>
            <person name="Allemand D."/>
            <person name="Aranda M."/>
        </authorList>
    </citation>
    <scope>NUCLEOTIDE SEQUENCE [LARGE SCALE GENOMIC DNA]</scope>
</reference>
<keyword evidence="3" id="KW-0176">Collagen</keyword>
<protein>
    <submittedName>
        <fullName evidence="3">Collagen triple helix repeat-containing protein 1</fullName>
    </submittedName>
</protein>
<evidence type="ECO:0000313" key="4">
    <source>
        <dbReference type="Proteomes" id="UP000225706"/>
    </source>
</evidence>
<proteinExistence type="predicted"/>
<dbReference type="PANTHER" id="PTHR24637">
    <property type="entry name" value="COLLAGEN"/>
    <property type="match status" value="1"/>
</dbReference>
<dbReference type="EMBL" id="LSMT01000092">
    <property type="protein sequence ID" value="PFX27976.1"/>
    <property type="molecule type" value="Genomic_DNA"/>
</dbReference>
<feature type="region of interest" description="Disordered" evidence="1">
    <location>
        <begin position="1"/>
        <end position="63"/>
    </location>
</feature>
<evidence type="ECO:0000256" key="1">
    <source>
        <dbReference type="SAM" id="MobiDB-lite"/>
    </source>
</evidence>
<accession>A0A2B4SF24</accession>
<name>A0A2B4SF24_STYPI</name>
<dbReference type="Proteomes" id="UP000225706">
    <property type="component" value="Unassembled WGS sequence"/>
</dbReference>
<dbReference type="GO" id="GO:0005581">
    <property type="term" value="C:collagen trimer"/>
    <property type="evidence" value="ECO:0007669"/>
    <property type="project" value="UniProtKB-KW"/>
</dbReference>
<feature type="domain" description="CTHRC1 C-terminal" evidence="2">
    <location>
        <begin position="68"/>
        <end position="150"/>
    </location>
</feature>
<evidence type="ECO:0000259" key="2">
    <source>
        <dbReference type="Pfam" id="PF25815"/>
    </source>
</evidence>
<dbReference type="AlphaFoldDB" id="A0A2B4SF24"/>
<dbReference type="InterPro" id="IPR008160">
    <property type="entry name" value="Collagen"/>
</dbReference>
<sequence length="158" mass="17438">MRKKGCLVLSGIPGPAGRDGLPGRDGAPGRDGPPRRDGLPGWDWASGLKGEVGPPGPPGVKGDAWNQRRWKRCFWNHNNSETDNGRVLECAFTKASPNTYLRVVYKINTRIFGCTNCCMRWFFIFNDIECKAPGFIDAVVYQNIEHPSLNHPCATAHG</sequence>
<dbReference type="InterPro" id="IPR057873">
    <property type="entry name" value="CTHRC1_C"/>
</dbReference>
<dbReference type="Pfam" id="PF25815">
    <property type="entry name" value="CTHRC1_C"/>
    <property type="match status" value="1"/>
</dbReference>
<dbReference type="PANTHER" id="PTHR24637:SF327">
    <property type="entry name" value="NEMATODE CUTICLE COLLAGEN N-TERMINAL DOMAIN-CONTAINING PROTEIN"/>
    <property type="match status" value="1"/>
</dbReference>
<gene>
    <name evidence="3" type="primary">Cthrc1</name>
    <name evidence="3" type="ORF">AWC38_SpisGene7303</name>
</gene>
<comment type="caution">
    <text evidence="3">The sequence shown here is derived from an EMBL/GenBank/DDBJ whole genome shotgun (WGS) entry which is preliminary data.</text>
</comment>
<evidence type="ECO:0000313" key="3">
    <source>
        <dbReference type="EMBL" id="PFX27976.1"/>
    </source>
</evidence>
<keyword evidence="4" id="KW-1185">Reference proteome</keyword>
<organism evidence="3 4">
    <name type="scientific">Stylophora pistillata</name>
    <name type="common">Smooth cauliflower coral</name>
    <dbReference type="NCBI Taxonomy" id="50429"/>
    <lineage>
        <taxon>Eukaryota</taxon>
        <taxon>Metazoa</taxon>
        <taxon>Cnidaria</taxon>
        <taxon>Anthozoa</taxon>
        <taxon>Hexacorallia</taxon>
        <taxon>Scleractinia</taxon>
        <taxon>Astrocoeniina</taxon>
        <taxon>Pocilloporidae</taxon>
        <taxon>Stylophora</taxon>
    </lineage>
</organism>